<dbReference type="PANTHER" id="PTHR11717:SF7">
    <property type="entry name" value="LOW MOLECULAR WEIGHT PHOSPHOTYROSINE PROTEIN PHOSPHATASE"/>
    <property type="match status" value="1"/>
</dbReference>
<dbReference type="InterPro" id="IPR017867">
    <property type="entry name" value="Tyr_phospatase_low_mol_wt"/>
</dbReference>
<dbReference type="InterPro" id="IPR050438">
    <property type="entry name" value="LMW_PTPase"/>
</dbReference>
<reference evidence="7" key="1">
    <citation type="submission" date="2021-04" db="EMBL/GenBank/DDBJ databases">
        <title>Microbacterium tenobrionis sp. nov. and Microbacterium allomyrinae sp. nov., isolated from larvae of Tenobrio molitor and Allomyrina dichotoma, respectively.</title>
        <authorList>
            <person name="Lee S.D."/>
        </authorList>
    </citation>
    <scope>NUCLEOTIDE SEQUENCE</scope>
    <source>
        <strain evidence="7">BWT-G7</strain>
    </source>
</reference>
<dbReference type="Proteomes" id="UP001139354">
    <property type="component" value="Unassembled WGS sequence"/>
</dbReference>
<evidence type="ECO:0000256" key="2">
    <source>
        <dbReference type="ARBA" id="ARBA00013064"/>
    </source>
</evidence>
<dbReference type="Gene3D" id="3.40.50.2300">
    <property type="match status" value="1"/>
</dbReference>
<accession>A0A9X1LS15</accession>
<dbReference type="GO" id="GO:0004725">
    <property type="term" value="F:protein tyrosine phosphatase activity"/>
    <property type="evidence" value="ECO:0007669"/>
    <property type="project" value="UniProtKB-EC"/>
</dbReference>
<feature type="active site" evidence="5">
    <location>
        <position position="14"/>
    </location>
</feature>
<comment type="caution">
    <text evidence="7">The sequence shown here is derived from an EMBL/GenBank/DDBJ whole genome shotgun (WGS) entry which is preliminary data.</text>
</comment>
<keyword evidence="3" id="KW-0378">Hydrolase</keyword>
<dbReference type="EMBL" id="JAGTTN010000001">
    <property type="protein sequence ID" value="MCC2030737.1"/>
    <property type="molecule type" value="Genomic_DNA"/>
</dbReference>
<evidence type="ECO:0000256" key="5">
    <source>
        <dbReference type="PIRSR" id="PIRSR617867-1"/>
    </source>
</evidence>
<dbReference type="PRINTS" id="PR00719">
    <property type="entry name" value="LMWPTPASE"/>
</dbReference>
<dbReference type="SUPFAM" id="SSF52788">
    <property type="entry name" value="Phosphotyrosine protein phosphatases I"/>
    <property type="match status" value="1"/>
</dbReference>
<dbReference type="InterPro" id="IPR036196">
    <property type="entry name" value="Ptyr_pPase_sf"/>
</dbReference>
<dbReference type="Pfam" id="PF01451">
    <property type="entry name" value="LMWPc"/>
    <property type="match status" value="1"/>
</dbReference>
<evidence type="ECO:0000313" key="8">
    <source>
        <dbReference type="Proteomes" id="UP001139354"/>
    </source>
</evidence>
<proteinExistence type="inferred from homology"/>
<dbReference type="InterPro" id="IPR023485">
    <property type="entry name" value="Ptyr_pPase"/>
</dbReference>
<dbReference type="AlphaFoldDB" id="A0A9X1LS15"/>
<dbReference type="PANTHER" id="PTHR11717">
    <property type="entry name" value="LOW MOLECULAR WEIGHT PROTEIN TYROSINE PHOSPHATASE"/>
    <property type="match status" value="1"/>
</dbReference>
<gene>
    <name evidence="7" type="ORF">KEC57_00900</name>
</gene>
<evidence type="ECO:0000256" key="1">
    <source>
        <dbReference type="ARBA" id="ARBA00011063"/>
    </source>
</evidence>
<name>A0A9X1LS15_9MICO</name>
<dbReference type="EC" id="3.1.3.48" evidence="2"/>
<evidence type="ECO:0000256" key="3">
    <source>
        <dbReference type="ARBA" id="ARBA00022801"/>
    </source>
</evidence>
<protein>
    <recommendedName>
        <fullName evidence="2">protein-tyrosine-phosphatase</fullName>
        <ecNumber evidence="2">3.1.3.48</ecNumber>
    </recommendedName>
</protein>
<comment type="similarity">
    <text evidence="1">Belongs to the low molecular weight phosphotyrosine protein phosphatase family.</text>
</comment>
<evidence type="ECO:0000259" key="6">
    <source>
        <dbReference type="SMART" id="SM00226"/>
    </source>
</evidence>
<evidence type="ECO:0000256" key="4">
    <source>
        <dbReference type="ARBA" id="ARBA00022912"/>
    </source>
</evidence>
<feature type="domain" description="Phosphotyrosine protein phosphatase I" evidence="6">
    <location>
        <begin position="2"/>
        <end position="167"/>
    </location>
</feature>
<dbReference type="SMART" id="SM00226">
    <property type="entry name" value="LMWPc"/>
    <property type="match status" value="1"/>
</dbReference>
<keyword evidence="8" id="KW-1185">Reference proteome</keyword>
<dbReference type="RefSeq" id="WP_229382638.1">
    <property type="nucleotide sequence ID" value="NZ_JAGTTN010000001.1"/>
</dbReference>
<organism evidence="7 8">
    <name type="scientific">Microbacterium allomyrinae</name>
    <dbReference type="NCBI Taxonomy" id="2830666"/>
    <lineage>
        <taxon>Bacteria</taxon>
        <taxon>Bacillati</taxon>
        <taxon>Actinomycetota</taxon>
        <taxon>Actinomycetes</taxon>
        <taxon>Micrococcales</taxon>
        <taxon>Microbacteriaceae</taxon>
        <taxon>Microbacterium</taxon>
    </lineage>
</organism>
<keyword evidence="4" id="KW-0904">Protein phosphatase</keyword>
<evidence type="ECO:0000313" key="7">
    <source>
        <dbReference type="EMBL" id="MCC2030737.1"/>
    </source>
</evidence>
<feature type="active site" description="Nucleophile" evidence="5">
    <location>
        <position position="8"/>
    </location>
</feature>
<sequence>MPSLLFVCQANIARSASAELIARHLLGTGGAWQVASAGVSALVGHGVDSELAGALHRRGIDASAHTARQVDLALLSSADLVLAFEARQRAWVLKESPASVRSTFTIRRAARALQGLPRRAEPLSFLAVDDAPYVDADDFADPYGHGPAAAESAVAEITELLEVILAAVGATPSAAGSRGERMLHGAPPGALL</sequence>